<keyword evidence="5" id="KW-0732">Signal</keyword>
<evidence type="ECO:0000256" key="4">
    <source>
        <dbReference type="PROSITE-ProRule" id="PRU00473"/>
    </source>
</evidence>
<protein>
    <recommendedName>
        <fullName evidence="6">OmpA-like domain-containing protein</fullName>
    </recommendedName>
</protein>
<dbReference type="GO" id="GO:0009279">
    <property type="term" value="C:cell outer membrane"/>
    <property type="evidence" value="ECO:0007669"/>
    <property type="project" value="UniProtKB-SubCell"/>
</dbReference>
<feature type="chain" id="PRO_5012992053" description="OmpA-like domain-containing protein" evidence="5">
    <location>
        <begin position="24"/>
        <end position="233"/>
    </location>
</feature>
<feature type="signal peptide" evidence="5">
    <location>
        <begin position="1"/>
        <end position="23"/>
    </location>
</feature>
<accession>A0A2A4X4Z6</accession>
<sequence length="233" mass="26663">MRKKLLPYLLPIAISLLTTSCHHSSGAVWEDTKTLGRYLHRKSRMLWQKNVDSKMIEEEGDLVGPASEEYIPMDNAANPQANMQSKTPLTPLMHQSTQKKPHAITRELFQVPKGPLATIFQNIYFNTDRYTIRSKKEYKCLQEIASNMKNNPDWFLFVEGHTDERASEQYNLALGSKRANSVRKQLISLGVSPSNVFTLSLGKEMPAEFGHGESAWSKNRRVIFKLYKDNQSM</sequence>
<evidence type="ECO:0000259" key="6">
    <source>
        <dbReference type="PROSITE" id="PS51123"/>
    </source>
</evidence>
<evidence type="ECO:0000256" key="1">
    <source>
        <dbReference type="ARBA" id="ARBA00004442"/>
    </source>
</evidence>
<dbReference type="InterPro" id="IPR006665">
    <property type="entry name" value="OmpA-like"/>
</dbReference>
<evidence type="ECO:0000256" key="3">
    <source>
        <dbReference type="ARBA" id="ARBA00023237"/>
    </source>
</evidence>
<evidence type="ECO:0000313" key="7">
    <source>
        <dbReference type="EMBL" id="PCI77107.1"/>
    </source>
</evidence>
<comment type="subcellular location">
    <subcellularLocation>
        <location evidence="1">Cell outer membrane</location>
    </subcellularLocation>
</comment>
<dbReference type="InterPro" id="IPR006664">
    <property type="entry name" value="OMP_bac"/>
</dbReference>
<keyword evidence="2 4" id="KW-0472">Membrane</keyword>
<dbReference type="Gene3D" id="3.30.1330.60">
    <property type="entry name" value="OmpA-like domain"/>
    <property type="match status" value="1"/>
</dbReference>
<dbReference type="InterPro" id="IPR036737">
    <property type="entry name" value="OmpA-like_sf"/>
</dbReference>
<gene>
    <name evidence="7" type="ORF">COB21_03505</name>
</gene>
<keyword evidence="3" id="KW-0998">Cell outer membrane</keyword>
<evidence type="ECO:0000256" key="2">
    <source>
        <dbReference type="ARBA" id="ARBA00023136"/>
    </source>
</evidence>
<organism evidence="7 8">
    <name type="scientific">Aerophobetes bacterium</name>
    <dbReference type="NCBI Taxonomy" id="2030807"/>
    <lineage>
        <taxon>Bacteria</taxon>
        <taxon>Candidatus Aerophobota</taxon>
    </lineage>
</organism>
<dbReference type="Proteomes" id="UP000218775">
    <property type="component" value="Unassembled WGS sequence"/>
</dbReference>
<comment type="caution">
    <text evidence="7">The sequence shown here is derived from an EMBL/GenBank/DDBJ whole genome shotgun (WGS) entry which is preliminary data.</text>
</comment>
<reference evidence="8" key="1">
    <citation type="submission" date="2017-08" db="EMBL/GenBank/DDBJ databases">
        <title>A dynamic microbial community with high functional redundancy inhabits the cold, oxic subseafloor aquifer.</title>
        <authorList>
            <person name="Tully B.J."/>
            <person name="Wheat C.G."/>
            <person name="Glazer B.T."/>
            <person name="Huber J.A."/>
        </authorList>
    </citation>
    <scope>NUCLEOTIDE SEQUENCE [LARGE SCALE GENOMIC DNA]</scope>
</reference>
<dbReference type="PRINTS" id="PR01021">
    <property type="entry name" value="OMPADOMAIN"/>
</dbReference>
<dbReference type="EMBL" id="NVUK01000020">
    <property type="protein sequence ID" value="PCI77107.1"/>
    <property type="molecule type" value="Genomic_DNA"/>
</dbReference>
<dbReference type="AlphaFoldDB" id="A0A2A4X4Z6"/>
<dbReference type="SUPFAM" id="SSF103088">
    <property type="entry name" value="OmpA-like"/>
    <property type="match status" value="1"/>
</dbReference>
<dbReference type="CDD" id="cd07185">
    <property type="entry name" value="OmpA_C-like"/>
    <property type="match status" value="1"/>
</dbReference>
<dbReference type="PANTHER" id="PTHR30329:SF21">
    <property type="entry name" value="LIPOPROTEIN YIAD-RELATED"/>
    <property type="match status" value="1"/>
</dbReference>
<feature type="domain" description="OmpA-like" evidence="6">
    <location>
        <begin position="112"/>
        <end position="230"/>
    </location>
</feature>
<dbReference type="PROSITE" id="PS51123">
    <property type="entry name" value="OMPA_2"/>
    <property type="match status" value="1"/>
</dbReference>
<dbReference type="Pfam" id="PF00691">
    <property type="entry name" value="OmpA"/>
    <property type="match status" value="1"/>
</dbReference>
<evidence type="ECO:0000256" key="5">
    <source>
        <dbReference type="SAM" id="SignalP"/>
    </source>
</evidence>
<evidence type="ECO:0000313" key="8">
    <source>
        <dbReference type="Proteomes" id="UP000218775"/>
    </source>
</evidence>
<name>A0A2A4X4Z6_UNCAE</name>
<dbReference type="InterPro" id="IPR050330">
    <property type="entry name" value="Bact_OuterMem_StrucFunc"/>
</dbReference>
<dbReference type="PANTHER" id="PTHR30329">
    <property type="entry name" value="STATOR ELEMENT OF FLAGELLAR MOTOR COMPLEX"/>
    <property type="match status" value="1"/>
</dbReference>
<proteinExistence type="predicted"/>
<dbReference type="PROSITE" id="PS51257">
    <property type="entry name" value="PROKAR_LIPOPROTEIN"/>
    <property type="match status" value="1"/>
</dbReference>